<organism evidence="1 2">
    <name type="scientific">Arthrobacter methylotrophus</name>
    <dbReference type="NCBI Taxonomy" id="121291"/>
    <lineage>
        <taxon>Bacteria</taxon>
        <taxon>Bacillati</taxon>
        <taxon>Actinomycetota</taxon>
        <taxon>Actinomycetes</taxon>
        <taxon>Micrococcales</taxon>
        <taxon>Micrococcaceae</taxon>
        <taxon>Arthrobacter</taxon>
    </lineage>
</organism>
<evidence type="ECO:0000313" key="1">
    <source>
        <dbReference type="EMBL" id="MFB9714598.1"/>
    </source>
</evidence>
<evidence type="ECO:0000313" key="2">
    <source>
        <dbReference type="Proteomes" id="UP001589536"/>
    </source>
</evidence>
<gene>
    <name evidence="1" type="ORF">ACFFPI_10750</name>
</gene>
<sequence length="98" mass="10753">MLDPRSRDTLGVLVPVLQWRRFVLSPRLRQALSRAAELAKAASSPFKVGDYVSGDDPFNGCQEGVVTAINGSSIGLRTTAPTAGAVVYYDYRQLRKPW</sequence>
<reference evidence="1 2" key="1">
    <citation type="submission" date="2024-09" db="EMBL/GenBank/DDBJ databases">
        <authorList>
            <person name="Sun Q."/>
            <person name="Mori K."/>
        </authorList>
    </citation>
    <scope>NUCLEOTIDE SEQUENCE [LARGE SCALE GENOMIC DNA]</scope>
    <source>
        <strain evidence="1 2">JCM 13519</strain>
    </source>
</reference>
<accession>A0ABV5UPZ5</accession>
<dbReference type="RefSeq" id="WP_376954276.1">
    <property type="nucleotide sequence ID" value="NZ_JBHMBH010000023.1"/>
</dbReference>
<proteinExistence type="predicted"/>
<name>A0ABV5UPZ5_9MICC</name>
<dbReference type="EMBL" id="JBHMBH010000023">
    <property type="protein sequence ID" value="MFB9714598.1"/>
    <property type="molecule type" value="Genomic_DNA"/>
</dbReference>
<comment type="caution">
    <text evidence="1">The sequence shown here is derived from an EMBL/GenBank/DDBJ whole genome shotgun (WGS) entry which is preliminary data.</text>
</comment>
<dbReference type="Proteomes" id="UP001589536">
    <property type="component" value="Unassembled WGS sequence"/>
</dbReference>
<protein>
    <submittedName>
        <fullName evidence="1">Uncharacterized protein</fullName>
    </submittedName>
</protein>
<keyword evidence="2" id="KW-1185">Reference proteome</keyword>